<keyword evidence="1" id="KW-0614">Plasmid</keyword>
<proteinExistence type="predicted"/>
<reference evidence="1" key="1">
    <citation type="submission" date="2017-02" db="EMBL/GenBank/DDBJ databases">
        <title>Enterobacter spp. isolates harbouring carbapenemases isolated from food.</title>
        <authorList>
            <person name="Boyd D.A."/>
            <person name="Mataseje L.F."/>
            <person name="Mulvey M.R."/>
        </authorList>
    </citation>
    <scope>NUCLEOTIDE SEQUENCE</scope>
    <source>
        <strain evidence="1">N15-1247</strain>
        <plasmid evidence="1">pN151247-1</plasmid>
    </source>
</reference>
<dbReference type="InterPro" id="IPR038131">
    <property type="entry name" value="PsiB-like_sf"/>
</dbReference>
<dbReference type="EMBL" id="KY680213">
    <property type="protein sequence ID" value="ASO63964.1"/>
    <property type="molecule type" value="Genomic_DNA"/>
</dbReference>
<organism evidence="1">
    <name type="scientific">Klebsiella aerogenes</name>
    <name type="common">Enterobacter aerogenes</name>
    <dbReference type="NCBI Taxonomy" id="548"/>
    <lineage>
        <taxon>Bacteria</taxon>
        <taxon>Pseudomonadati</taxon>
        <taxon>Pseudomonadota</taxon>
        <taxon>Gammaproteobacteria</taxon>
        <taxon>Enterobacterales</taxon>
        <taxon>Enterobacteriaceae</taxon>
        <taxon>Klebsiella/Raoultella group</taxon>
        <taxon>Klebsiella</taxon>
    </lineage>
</organism>
<dbReference type="RefSeq" id="WP_194401981.1">
    <property type="nucleotide sequence ID" value="NZ_KY680213.1"/>
</dbReference>
<dbReference type="AlphaFoldDB" id="A0A221ZN54"/>
<accession>A0A221ZN54</accession>
<protein>
    <submittedName>
        <fullName evidence="1">SOS inhibition protein</fullName>
    </submittedName>
</protein>
<geneLocation type="plasmid" evidence="1">
    <name>pN151247-1</name>
</geneLocation>
<dbReference type="InterPro" id="IPR009385">
    <property type="entry name" value="Plasmid_inh_PsiB"/>
</dbReference>
<dbReference type="Gene3D" id="3.40.50.11880">
    <property type="entry name" value="Plasmid SOS inhibition protein"/>
    <property type="match status" value="1"/>
</dbReference>
<sequence>MTPEDYELFRSDGWTSRQGLTQAVLRALLLPEGWVVSPECHTEYDGVWPVSLRYVPPHGRHMVHADQPR</sequence>
<evidence type="ECO:0000313" key="1">
    <source>
        <dbReference type="EMBL" id="ASO63964.1"/>
    </source>
</evidence>
<dbReference type="Pfam" id="PF06290">
    <property type="entry name" value="PsiB"/>
    <property type="match status" value="1"/>
</dbReference>
<name>A0A221ZN54_KLEAE</name>